<proteinExistence type="evidence at transcript level"/>
<keyword evidence="4" id="KW-0540">Nuclease</keyword>
<dbReference type="OrthoDB" id="2430314at2759"/>
<organism evidence="9">
    <name type="scientific">Ceratitis capitata</name>
    <name type="common">Mediterranean fruit fly</name>
    <name type="synonym">Tephritis capitata</name>
    <dbReference type="NCBI Taxonomy" id="7213"/>
    <lineage>
        <taxon>Eukaryota</taxon>
        <taxon>Metazoa</taxon>
        <taxon>Ecdysozoa</taxon>
        <taxon>Arthropoda</taxon>
        <taxon>Hexapoda</taxon>
        <taxon>Insecta</taxon>
        <taxon>Pterygota</taxon>
        <taxon>Neoptera</taxon>
        <taxon>Endopterygota</taxon>
        <taxon>Diptera</taxon>
        <taxon>Brachycera</taxon>
        <taxon>Muscomorpha</taxon>
        <taxon>Tephritoidea</taxon>
        <taxon>Tephritidae</taxon>
        <taxon>Ceratitis</taxon>
        <taxon>Ceratitis</taxon>
    </lineage>
</organism>
<dbReference type="KEGG" id="ccat:101461291"/>
<gene>
    <name evidence="9" type="primary">HARB1</name>
</gene>
<evidence type="ECO:0000256" key="1">
    <source>
        <dbReference type="ARBA" id="ARBA00001968"/>
    </source>
</evidence>
<dbReference type="GO" id="GO:0004518">
    <property type="term" value="F:nuclease activity"/>
    <property type="evidence" value="ECO:0007669"/>
    <property type="project" value="UniProtKB-KW"/>
</dbReference>
<accession>W8BRA4</accession>
<reference evidence="9" key="1">
    <citation type="submission" date="2013-07" db="EMBL/GenBank/DDBJ databases">
        <authorList>
            <person name="Geib S."/>
        </authorList>
    </citation>
    <scope>NUCLEOTIDE SEQUENCE</scope>
</reference>
<evidence type="ECO:0000259" key="8">
    <source>
        <dbReference type="Pfam" id="PF13359"/>
    </source>
</evidence>
<reference evidence="9" key="2">
    <citation type="journal article" date="2014" name="BMC Genomics">
        <title>A genomic perspective to assessing quality of mass-reared SIT flies used in Mediterranean fruit fly (Ceratitis capitata) eradication in California.</title>
        <authorList>
            <person name="Calla B."/>
            <person name="Hall B."/>
            <person name="Hou S."/>
            <person name="Geib S.M."/>
        </authorList>
    </citation>
    <scope>NUCLEOTIDE SEQUENCE</scope>
</reference>
<dbReference type="InterPro" id="IPR045249">
    <property type="entry name" value="HARBI1-like"/>
</dbReference>
<comment type="cofactor">
    <cofactor evidence="1">
        <name>a divalent metal cation</name>
        <dbReference type="ChEBI" id="CHEBI:60240"/>
    </cofactor>
</comment>
<dbReference type="AlphaFoldDB" id="W8BRA4"/>
<name>W8BRA4_CERCA</name>
<dbReference type="GO" id="GO:0016787">
    <property type="term" value="F:hydrolase activity"/>
    <property type="evidence" value="ECO:0007669"/>
    <property type="project" value="UniProtKB-KW"/>
</dbReference>
<evidence type="ECO:0000256" key="7">
    <source>
        <dbReference type="ARBA" id="ARBA00023242"/>
    </source>
</evidence>
<dbReference type="Pfam" id="PF13359">
    <property type="entry name" value="DDE_Tnp_4"/>
    <property type="match status" value="1"/>
</dbReference>
<sequence>MDLNLATCLFTGLSTDYLQGKQYDNEEGRFTTANKQVIFAKDVVKFVRRKELRRIPNPLEISEEYFKYVFRLDRWLYQDFLLILCLRTYYRPETDTNRIPFDLRVLATLSYLAHGHFEALKPLAAFRGLTQNMLLFCVPQVCQKIVHFMATDFVSFPSNNDETIDIKNGFRTKYGIPHVVGVMDCFHVRIANVAERRQKTFQCRHGNLSINVQVICDHEHRFLNVNPRAPGGSSDIFVWRRSHIRGIMKSLFSKDPAWLIADRGYKLEDILINPYRNPKSPPELYFNEVVAGILNGLDTAVVMLTSRFRCLKTILPYDHQAAANIVTTCVTIHNYLLSKGSLMDEHVMSNVPKRKPLPNAYSEDVWSTGYKNRECIKRYLEENN</sequence>
<evidence type="ECO:0000256" key="3">
    <source>
        <dbReference type="ARBA" id="ARBA00006958"/>
    </source>
</evidence>
<evidence type="ECO:0000313" key="9">
    <source>
        <dbReference type="EMBL" id="JAC01623.1"/>
    </source>
</evidence>
<evidence type="ECO:0000256" key="6">
    <source>
        <dbReference type="ARBA" id="ARBA00022801"/>
    </source>
</evidence>
<dbReference type="PANTHER" id="PTHR22930">
    <property type="match status" value="1"/>
</dbReference>
<dbReference type="PANTHER" id="PTHR22930:SF289">
    <property type="entry name" value="DDE TNP4 DOMAIN-CONTAINING PROTEIN-RELATED"/>
    <property type="match status" value="1"/>
</dbReference>
<keyword evidence="7" id="KW-0539">Nucleus</keyword>
<protein>
    <submittedName>
        <fullName evidence="9">Putative nuclease HARBI1</fullName>
    </submittedName>
</protein>
<evidence type="ECO:0000256" key="4">
    <source>
        <dbReference type="ARBA" id="ARBA00022722"/>
    </source>
</evidence>
<keyword evidence="6" id="KW-0378">Hydrolase</keyword>
<dbReference type="GO" id="GO:0005634">
    <property type="term" value="C:nucleus"/>
    <property type="evidence" value="ECO:0007669"/>
    <property type="project" value="UniProtKB-SubCell"/>
</dbReference>
<feature type="domain" description="DDE Tnp4" evidence="8">
    <location>
        <begin position="183"/>
        <end position="334"/>
    </location>
</feature>
<dbReference type="GO" id="GO:0046872">
    <property type="term" value="F:metal ion binding"/>
    <property type="evidence" value="ECO:0007669"/>
    <property type="project" value="UniProtKB-KW"/>
</dbReference>
<comment type="similarity">
    <text evidence="3">Belongs to the HARBI1 family.</text>
</comment>
<comment type="subcellular location">
    <subcellularLocation>
        <location evidence="2">Nucleus</location>
    </subcellularLocation>
</comment>
<evidence type="ECO:0000256" key="2">
    <source>
        <dbReference type="ARBA" id="ARBA00004123"/>
    </source>
</evidence>
<dbReference type="InterPro" id="IPR027806">
    <property type="entry name" value="HARBI1_dom"/>
</dbReference>
<evidence type="ECO:0000256" key="5">
    <source>
        <dbReference type="ARBA" id="ARBA00022723"/>
    </source>
</evidence>
<dbReference type="EMBL" id="GAMC01004933">
    <property type="protein sequence ID" value="JAC01623.1"/>
    <property type="molecule type" value="mRNA"/>
</dbReference>
<keyword evidence="5" id="KW-0479">Metal-binding</keyword>